<evidence type="ECO:0000313" key="11">
    <source>
        <dbReference type="EMBL" id="KDN95232.1"/>
    </source>
</evidence>
<proteinExistence type="inferred from homology"/>
<feature type="active site" description="Proton donor/acceptor" evidence="9">
    <location>
        <position position="117"/>
    </location>
</feature>
<dbReference type="RefSeq" id="WP_029909143.1">
    <property type="nucleotide sequence ID" value="NZ_AP020335.1"/>
</dbReference>
<dbReference type="PANTHER" id="PTHR30582:SF24">
    <property type="entry name" value="L,D-TRANSPEPTIDASE ERFK_SRFK-RELATED"/>
    <property type="match status" value="1"/>
</dbReference>
<evidence type="ECO:0000256" key="8">
    <source>
        <dbReference type="ARBA" id="ARBA00023316"/>
    </source>
</evidence>
<evidence type="ECO:0000313" key="12">
    <source>
        <dbReference type="Proteomes" id="UP000027341"/>
    </source>
</evidence>
<dbReference type="Gene3D" id="2.40.440.10">
    <property type="entry name" value="L,D-transpeptidase catalytic domain-like"/>
    <property type="match status" value="1"/>
</dbReference>
<dbReference type="GO" id="GO:0018104">
    <property type="term" value="P:peptidoglycan-protein cross-linking"/>
    <property type="evidence" value="ECO:0007669"/>
    <property type="project" value="TreeGrafter"/>
</dbReference>
<evidence type="ECO:0000256" key="2">
    <source>
        <dbReference type="ARBA" id="ARBA00005992"/>
    </source>
</evidence>
<dbReference type="Pfam" id="PF03734">
    <property type="entry name" value="YkuD"/>
    <property type="match status" value="1"/>
</dbReference>
<dbReference type="PANTHER" id="PTHR30582">
    <property type="entry name" value="L,D-TRANSPEPTIDASE"/>
    <property type="match status" value="1"/>
</dbReference>
<comment type="caution">
    <text evidence="11">The sequence shown here is derived from an EMBL/GenBank/DDBJ whole genome shotgun (WGS) entry which is preliminary data.</text>
</comment>
<keyword evidence="6 9" id="KW-0133">Cell shape</keyword>
<dbReference type="STRING" id="28885.EI16_02705"/>
<evidence type="ECO:0000256" key="4">
    <source>
        <dbReference type="ARBA" id="ARBA00022679"/>
    </source>
</evidence>
<keyword evidence="3" id="KW-0328">Glycosyltransferase</keyword>
<dbReference type="AlphaFoldDB" id="A0A066ZP25"/>
<dbReference type="GO" id="GO:0071555">
    <property type="term" value="P:cell wall organization"/>
    <property type="evidence" value="ECO:0007669"/>
    <property type="project" value="UniProtKB-UniRule"/>
</dbReference>
<accession>A0A066ZP25</accession>
<evidence type="ECO:0000256" key="7">
    <source>
        <dbReference type="ARBA" id="ARBA00022984"/>
    </source>
</evidence>
<feature type="domain" description="L,D-TPase catalytic" evidence="10">
    <location>
        <begin position="1"/>
        <end position="157"/>
    </location>
</feature>
<dbReference type="InterPro" id="IPR050979">
    <property type="entry name" value="LD-transpeptidase"/>
</dbReference>
<feature type="active site" description="Nucleophile" evidence="9">
    <location>
        <position position="133"/>
    </location>
</feature>
<evidence type="ECO:0000256" key="6">
    <source>
        <dbReference type="ARBA" id="ARBA00022960"/>
    </source>
</evidence>
<dbReference type="SUPFAM" id="SSF141523">
    <property type="entry name" value="L,D-transpeptidase catalytic domain-like"/>
    <property type="match status" value="1"/>
</dbReference>
<organism evidence="11 12">
    <name type="scientific">Hydrogenovibrio marinus</name>
    <dbReference type="NCBI Taxonomy" id="28885"/>
    <lineage>
        <taxon>Bacteria</taxon>
        <taxon>Pseudomonadati</taxon>
        <taxon>Pseudomonadota</taxon>
        <taxon>Gammaproteobacteria</taxon>
        <taxon>Thiotrichales</taxon>
        <taxon>Piscirickettsiaceae</taxon>
        <taxon>Hydrogenovibrio</taxon>
    </lineage>
</organism>
<evidence type="ECO:0000256" key="9">
    <source>
        <dbReference type="PROSITE-ProRule" id="PRU01373"/>
    </source>
</evidence>
<reference evidence="11 12" key="1">
    <citation type="submission" date="2014-04" db="EMBL/GenBank/DDBJ databases">
        <title>Draft genome sequence of Hydrogenovibrio marinus MH-110, a model organism for aerobic H2 metabolism.</title>
        <authorList>
            <person name="Cha H.J."/>
            <person name="Jo B.H."/>
            <person name="Hwang B.H."/>
        </authorList>
    </citation>
    <scope>NUCLEOTIDE SEQUENCE [LARGE SCALE GENOMIC DNA]</scope>
    <source>
        <strain evidence="11 12">MH-110</strain>
    </source>
</reference>
<sequence>MKILISIPQQTLTLLDGEKEVKRYSVSTALAGIGNEKNSGQTPLGKHKIRAKIGDGLQKNSVLIGRRPTGEIYNDALRQEFPDRDWILTRILWLSGLEKGTNRLGNQDTMQRYIYIHGTPDTEPMGVALSHGCIRMRNEDVMDLFDRVPVGSEVEIVNG</sequence>
<gene>
    <name evidence="11" type="ORF">EI16_02705</name>
</gene>
<dbReference type="InterPro" id="IPR005490">
    <property type="entry name" value="LD_TPept_cat_dom"/>
</dbReference>
<evidence type="ECO:0000256" key="5">
    <source>
        <dbReference type="ARBA" id="ARBA00022801"/>
    </source>
</evidence>
<dbReference type="GO" id="GO:0008360">
    <property type="term" value="P:regulation of cell shape"/>
    <property type="evidence" value="ECO:0007669"/>
    <property type="project" value="UniProtKB-UniRule"/>
</dbReference>
<dbReference type="GO" id="GO:0016757">
    <property type="term" value="F:glycosyltransferase activity"/>
    <property type="evidence" value="ECO:0007669"/>
    <property type="project" value="UniProtKB-KW"/>
</dbReference>
<dbReference type="EMBL" id="JMIU01000001">
    <property type="protein sequence ID" value="KDN95232.1"/>
    <property type="molecule type" value="Genomic_DNA"/>
</dbReference>
<comment type="pathway">
    <text evidence="1 9">Cell wall biogenesis; peptidoglycan biosynthesis.</text>
</comment>
<evidence type="ECO:0000256" key="1">
    <source>
        <dbReference type="ARBA" id="ARBA00004752"/>
    </source>
</evidence>
<keyword evidence="7 9" id="KW-0573">Peptidoglycan synthesis</keyword>
<dbReference type="Proteomes" id="UP000027341">
    <property type="component" value="Unassembled WGS sequence"/>
</dbReference>
<keyword evidence="8 9" id="KW-0961">Cell wall biogenesis/degradation</keyword>
<comment type="similarity">
    <text evidence="2">Belongs to the YkuD family.</text>
</comment>
<keyword evidence="5" id="KW-0378">Hydrolase</keyword>
<keyword evidence="12" id="KW-1185">Reference proteome</keyword>
<dbReference type="GO" id="GO:0005576">
    <property type="term" value="C:extracellular region"/>
    <property type="evidence" value="ECO:0007669"/>
    <property type="project" value="TreeGrafter"/>
</dbReference>
<keyword evidence="4" id="KW-0808">Transferase</keyword>
<dbReference type="UniPathway" id="UPA00219"/>
<protein>
    <recommendedName>
        <fullName evidence="10">L,D-TPase catalytic domain-containing protein</fullName>
    </recommendedName>
</protein>
<evidence type="ECO:0000259" key="10">
    <source>
        <dbReference type="PROSITE" id="PS52029"/>
    </source>
</evidence>
<dbReference type="InterPro" id="IPR038063">
    <property type="entry name" value="Transpep_catalytic_dom"/>
</dbReference>
<dbReference type="PROSITE" id="PS52029">
    <property type="entry name" value="LD_TPASE"/>
    <property type="match status" value="1"/>
</dbReference>
<name>A0A066ZP25_HYDMR</name>
<dbReference type="GO" id="GO:0071972">
    <property type="term" value="F:peptidoglycan L,D-transpeptidase activity"/>
    <property type="evidence" value="ECO:0007669"/>
    <property type="project" value="TreeGrafter"/>
</dbReference>
<evidence type="ECO:0000256" key="3">
    <source>
        <dbReference type="ARBA" id="ARBA00022676"/>
    </source>
</evidence>
<dbReference type="CDD" id="cd16913">
    <property type="entry name" value="YkuD_like"/>
    <property type="match status" value="1"/>
</dbReference>